<feature type="domain" description="4'-phosphopantetheinyl transferase" evidence="2">
    <location>
        <begin position="104"/>
        <end position="170"/>
    </location>
</feature>
<evidence type="ECO:0000259" key="2">
    <source>
        <dbReference type="Pfam" id="PF01648"/>
    </source>
</evidence>
<organism evidence="3 4">
    <name type="scientific">Prevotella illustrans</name>
    <dbReference type="NCBI Taxonomy" id="2800387"/>
    <lineage>
        <taxon>Bacteria</taxon>
        <taxon>Pseudomonadati</taxon>
        <taxon>Bacteroidota</taxon>
        <taxon>Bacteroidia</taxon>
        <taxon>Bacteroidales</taxon>
        <taxon>Prevotellaceae</taxon>
        <taxon>Prevotella</taxon>
    </lineage>
</organism>
<name>A0ABS3M4R8_9BACT</name>
<dbReference type="InterPro" id="IPR037143">
    <property type="entry name" value="4-PPantetheinyl_Trfase_dom_sf"/>
</dbReference>
<dbReference type="InterPro" id="IPR008278">
    <property type="entry name" value="4-PPantetheinyl_Trfase_dom"/>
</dbReference>
<dbReference type="SUPFAM" id="SSF56214">
    <property type="entry name" value="4'-phosphopantetheinyl transferase"/>
    <property type="match status" value="1"/>
</dbReference>
<keyword evidence="1 3" id="KW-0808">Transferase</keyword>
<dbReference type="RefSeq" id="WP_107582810.1">
    <property type="nucleotide sequence ID" value="NZ_JAERMS010000011.1"/>
</dbReference>
<evidence type="ECO:0000256" key="1">
    <source>
        <dbReference type="ARBA" id="ARBA00022679"/>
    </source>
</evidence>
<gene>
    <name evidence="3" type="ORF">JHU38_05170</name>
</gene>
<keyword evidence="4" id="KW-1185">Reference proteome</keyword>
<dbReference type="Gene3D" id="3.90.470.20">
    <property type="entry name" value="4'-phosphopantetheinyl transferase domain"/>
    <property type="match status" value="1"/>
</dbReference>
<accession>A0ABS3M4R8</accession>
<reference evidence="3 4" key="1">
    <citation type="submission" date="2021-01" db="EMBL/GenBank/DDBJ databases">
        <title>Prevotella A2931 sp. nov.</title>
        <authorList>
            <person name="Buhl M."/>
            <person name="Oberhettinger P."/>
        </authorList>
    </citation>
    <scope>NUCLEOTIDE SEQUENCE [LARGE SCALE GENOMIC DNA]</scope>
    <source>
        <strain evidence="3 4">A2931</strain>
    </source>
</reference>
<evidence type="ECO:0000313" key="3">
    <source>
        <dbReference type="EMBL" id="MBO1363169.1"/>
    </source>
</evidence>
<protein>
    <submittedName>
        <fullName evidence="3">4'-phosphopantetheinyl transferase superfamily protein</fullName>
    </submittedName>
</protein>
<comment type="caution">
    <text evidence="3">The sequence shown here is derived from an EMBL/GenBank/DDBJ whole genome shotgun (WGS) entry which is preliminary data.</text>
</comment>
<dbReference type="Pfam" id="PF01648">
    <property type="entry name" value="ACPS"/>
    <property type="match status" value="1"/>
</dbReference>
<sequence>MALIKVERLQPDILLGLWEIENEVEDLRPLVPEFIWEKTQADSKSDSRRKEKLAVYALLHTMTGDRELVIFHESSGRPVVEGWHIAISHTRGYAAVMLSKEHDVAVDVEYMSNRVDRIAGRFIREDEYAPDTVSRLIAWCAKETLYKLFYEDDLQYFDMRIVDFSALEKATPVDKKAHRGRIENLLRKVTVDFSYQITPAYVLTWAVG</sequence>
<evidence type="ECO:0000313" key="4">
    <source>
        <dbReference type="Proteomes" id="UP000664265"/>
    </source>
</evidence>
<dbReference type="GO" id="GO:0016740">
    <property type="term" value="F:transferase activity"/>
    <property type="evidence" value="ECO:0007669"/>
    <property type="project" value="UniProtKB-KW"/>
</dbReference>
<proteinExistence type="predicted"/>
<dbReference type="EMBL" id="JAERMS010000011">
    <property type="protein sequence ID" value="MBO1363169.1"/>
    <property type="molecule type" value="Genomic_DNA"/>
</dbReference>
<dbReference type="Proteomes" id="UP000664265">
    <property type="component" value="Unassembled WGS sequence"/>
</dbReference>